<name>A0A9D1TGK7_9FIRM</name>
<dbReference type="SUPFAM" id="SSF110296">
    <property type="entry name" value="Oligoxyloglucan reducing end-specific cellobiohydrolase"/>
    <property type="match status" value="1"/>
</dbReference>
<reference evidence="2" key="2">
    <citation type="submission" date="2021-04" db="EMBL/GenBank/DDBJ databases">
        <authorList>
            <person name="Gilroy R."/>
        </authorList>
    </citation>
    <scope>NUCLEOTIDE SEQUENCE</scope>
    <source>
        <strain evidence="2">CHK195-9823</strain>
    </source>
</reference>
<dbReference type="Gene3D" id="2.130.10.10">
    <property type="entry name" value="YVTN repeat-like/Quinoprotein amine dehydrogenase"/>
    <property type="match status" value="1"/>
</dbReference>
<evidence type="ECO:0000313" key="3">
    <source>
        <dbReference type="Proteomes" id="UP000886814"/>
    </source>
</evidence>
<proteinExistence type="predicted"/>
<dbReference type="EMBL" id="DXIQ01000102">
    <property type="protein sequence ID" value="HIV40155.1"/>
    <property type="molecule type" value="Genomic_DNA"/>
</dbReference>
<sequence>MKAIYHLCGKISLLCYIFILYQLWHLCQFGGVRMHLAVLVPVGAVFLVSFVLWLISRKYIGKGKKRSSMQTKFLWAEGLVASIATAYLIGRIIYAGIPYNGALSWELDQWRNQKEVVLEHDNFFADGVEGVLEDLDGALDLPEDLYIVNQYQMTFDANGKIKSIYTFLYGQDKNGRTRTFLIDYDESRGRDMTVRINGNADTDFDEDKRLDPMLTILENASCEETVNAWAQAGMGDEFEILYMGKRSFDSLDGLEYLPGDVDGDGITFDDKAMKQMQAGGEIQGFEVSLHIPAAEYVTPVRYIMEPVYISRETLDQEQEQQQTESAKEAETWSVDNTDGTMYFFLNDDLGWRLVVADAAAGSRFYQMEKTENGGTSWEMANKDPFGGQIGVTEGLIFFDENFGFAGLTGASQSSSTLYMTRDGGETFTQVQLPMDSVSQIPEEGTKYGLTVNDYDYIGMPEEQDGALTVLVTTGAGEQDGILFQFSDQGVTWVYEGVSQP</sequence>
<keyword evidence="1" id="KW-0472">Membrane</keyword>
<reference evidence="2" key="1">
    <citation type="journal article" date="2021" name="PeerJ">
        <title>Extensive microbial diversity within the chicken gut microbiome revealed by metagenomics and culture.</title>
        <authorList>
            <person name="Gilroy R."/>
            <person name="Ravi A."/>
            <person name="Getino M."/>
            <person name="Pursley I."/>
            <person name="Horton D.L."/>
            <person name="Alikhan N.F."/>
            <person name="Baker D."/>
            <person name="Gharbi K."/>
            <person name="Hall N."/>
            <person name="Watson M."/>
            <person name="Adriaenssens E.M."/>
            <person name="Foster-Nyarko E."/>
            <person name="Jarju S."/>
            <person name="Secka A."/>
            <person name="Antonio M."/>
            <person name="Oren A."/>
            <person name="Chaudhuri R.R."/>
            <person name="La Ragione R."/>
            <person name="Hildebrand F."/>
            <person name="Pallen M.J."/>
        </authorList>
    </citation>
    <scope>NUCLEOTIDE SEQUENCE</scope>
    <source>
        <strain evidence="2">CHK195-9823</strain>
    </source>
</reference>
<evidence type="ECO:0000256" key="1">
    <source>
        <dbReference type="SAM" id="Phobius"/>
    </source>
</evidence>
<organism evidence="2 3">
    <name type="scientific">Candidatus Blautia stercorigallinarum</name>
    <dbReference type="NCBI Taxonomy" id="2838501"/>
    <lineage>
        <taxon>Bacteria</taxon>
        <taxon>Bacillati</taxon>
        <taxon>Bacillota</taxon>
        <taxon>Clostridia</taxon>
        <taxon>Lachnospirales</taxon>
        <taxon>Lachnospiraceae</taxon>
        <taxon>Blautia</taxon>
    </lineage>
</organism>
<protein>
    <submittedName>
        <fullName evidence="2">Uncharacterized protein</fullName>
    </submittedName>
</protein>
<keyword evidence="1" id="KW-0812">Transmembrane</keyword>
<feature type="transmembrane region" description="Helical" evidence="1">
    <location>
        <begin position="7"/>
        <end position="24"/>
    </location>
</feature>
<accession>A0A9D1TGK7</accession>
<gene>
    <name evidence="2" type="ORF">H9747_14370</name>
</gene>
<dbReference type="AlphaFoldDB" id="A0A9D1TGK7"/>
<feature type="transmembrane region" description="Helical" evidence="1">
    <location>
        <begin position="36"/>
        <end position="55"/>
    </location>
</feature>
<comment type="caution">
    <text evidence="2">The sequence shown here is derived from an EMBL/GenBank/DDBJ whole genome shotgun (WGS) entry which is preliminary data.</text>
</comment>
<feature type="transmembrane region" description="Helical" evidence="1">
    <location>
        <begin position="75"/>
        <end position="94"/>
    </location>
</feature>
<evidence type="ECO:0000313" key="2">
    <source>
        <dbReference type="EMBL" id="HIV40155.1"/>
    </source>
</evidence>
<dbReference type="Proteomes" id="UP000886814">
    <property type="component" value="Unassembled WGS sequence"/>
</dbReference>
<dbReference type="InterPro" id="IPR015943">
    <property type="entry name" value="WD40/YVTN_repeat-like_dom_sf"/>
</dbReference>
<keyword evidence="1" id="KW-1133">Transmembrane helix</keyword>